<dbReference type="Gramene" id="TVU11213">
    <property type="protein sequence ID" value="TVU11213"/>
    <property type="gene ID" value="EJB05_44785"/>
</dbReference>
<dbReference type="EMBL" id="RWGY01000039">
    <property type="protein sequence ID" value="TVU11213.1"/>
    <property type="molecule type" value="Genomic_DNA"/>
</dbReference>
<dbReference type="SUPFAM" id="SSF56112">
    <property type="entry name" value="Protein kinase-like (PK-like)"/>
    <property type="match status" value="1"/>
</dbReference>
<dbReference type="InterPro" id="IPR011009">
    <property type="entry name" value="Kinase-like_dom_sf"/>
</dbReference>
<gene>
    <name evidence="1" type="ORF">EJB05_44785</name>
</gene>
<comment type="caution">
    <text evidence="1">The sequence shown here is derived from an EMBL/GenBank/DDBJ whole genome shotgun (WGS) entry which is preliminary data.</text>
</comment>
<dbReference type="Gene3D" id="1.10.510.10">
    <property type="entry name" value="Transferase(Phosphotransferase) domain 1"/>
    <property type="match status" value="1"/>
</dbReference>
<dbReference type="OrthoDB" id="4062651at2759"/>
<dbReference type="PANTHER" id="PTHR27006:SF606">
    <property type="entry name" value="INTERLEUKIN-1 RECEPTOR-ASSOCIATED KINASE 4"/>
    <property type="match status" value="1"/>
</dbReference>
<protein>
    <recommendedName>
        <fullName evidence="3">Protein kinase domain-containing protein</fullName>
    </recommendedName>
</protein>
<sequence length="138" mass="15744">GNIPEEVAIKRLAASSWQGSKEFLNEIMHYKASTSQSCSACWLLSSSYRNDTCLRVHAKQELRLRFLRSFNRLRIIDGISQGLVYLHSYSDRQRCIIHRDIKQHSLGRGGLIFNLRQAGCGRLPHPTPALLRPASRIK</sequence>
<name>A0A5J9TIK1_9POAL</name>
<evidence type="ECO:0000313" key="2">
    <source>
        <dbReference type="Proteomes" id="UP000324897"/>
    </source>
</evidence>
<dbReference type="Proteomes" id="UP000324897">
    <property type="component" value="Chromosome 3"/>
</dbReference>
<keyword evidence="2" id="KW-1185">Reference proteome</keyword>
<evidence type="ECO:0008006" key="3">
    <source>
        <dbReference type="Google" id="ProtNLM"/>
    </source>
</evidence>
<accession>A0A5J9TIK1</accession>
<dbReference type="PANTHER" id="PTHR27006">
    <property type="entry name" value="PROMASTIGOTE SURFACE ANTIGEN PROTEIN PSA"/>
    <property type="match status" value="1"/>
</dbReference>
<proteinExistence type="predicted"/>
<evidence type="ECO:0000313" key="1">
    <source>
        <dbReference type="EMBL" id="TVU11213.1"/>
    </source>
</evidence>
<dbReference type="AlphaFoldDB" id="A0A5J9TIK1"/>
<reference evidence="1 2" key="1">
    <citation type="journal article" date="2019" name="Sci. Rep.">
        <title>A high-quality genome of Eragrostis curvula grass provides insights into Poaceae evolution and supports new strategies to enhance forage quality.</title>
        <authorList>
            <person name="Carballo J."/>
            <person name="Santos B.A.C.M."/>
            <person name="Zappacosta D."/>
            <person name="Garbus I."/>
            <person name="Selva J.P."/>
            <person name="Gallo C.A."/>
            <person name="Diaz A."/>
            <person name="Albertini E."/>
            <person name="Caccamo M."/>
            <person name="Echenique V."/>
        </authorList>
    </citation>
    <scope>NUCLEOTIDE SEQUENCE [LARGE SCALE GENOMIC DNA]</scope>
    <source>
        <strain evidence="2">cv. Victoria</strain>
        <tissue evidence="1">Leaf</tissue>
    </source>
</reference>
<feature type="non-terminal residue" evidence="1">
    <location>
        <position position="1"/>
    </location>
</feature>
<organism evidence="1 2">
    <name type="scientific">Eragrostis curvula</name>
    <name type="common">weeping love grass</name>
    <dbReference type="NCBI Taxonomy" id="38414"/>
    <lineage>
        <taxon>Eukaryota</taxon>
        <taxon>Viridiplantae</taxon>
        <taxon>Streptophyta</taxon>
        <taxon>Embryophyta</taxon>
        <taxon>Tracheophyta</taxon>
        <taxon>Spermatophyta</taxon>
        <taxon>Magnoliopsida</taxon>
        <taxon>Liliopsida</taxon>
        <taxon>Poales</taxon>
        <taxon>Poaceae</taxon>
        <taxon>PACMAD clade</taxon>
        <taxon>Chloridoideae</taxon>
        <taxon>Eragrostideae</taxon>
        <taxon>Eragrostidinae</taxon>
        <taxon>Eragrostis</taxon>
    </lineage>
</organism>